<feature type="compositionally biased region" description="Polar residues" evidence="2">
    <location>
        <begin position="95"/>
        <end position="111"/>
    </location>
</feature>
<dbReference type="SUPFAM" id="SSF52266">
    <property type="entry name" value="SGNH hydrolase"/>
    <property type="match status" value="1"/>
</dbReference>
<dbReference type="EMBL" id="HBUF01088057">
    <property type="protein sequence ID" value="CAG6634897.1"/>
    <property type="molecule type" value="Transcribed_RNA"/>
</dbReference>
<feature type="compositionally biased region" description="Polar residues" evidence="2">
    <location>
        <begin position="56"/>
        <end position="74"/>
    </location>
</feature>
<reference evidence="3" key="1">
    <citation type="submission" date="2021-05" db="EMBL/GenBank/DDBJ databases">
        <authorList>
            <person name="Alioto T."/>
            <person name="Alioto T."/>
            <person name="Gomez Garrido J."/>
        </authorList>
    </citation>
    <scope>NUCLEOTIDE SEQUENCE</scope>
</reference>
<proteinExistence type="predicted"/>
<name>A0A8D8QN37_9HEMI</name>
<dbReference type="EMBL" id="HBUF01088056">
    <property type="protein sequence ID" value="CAG6634894.1"/>
    <property type="molecule type" value="Transcribed_RNA"/>
</dbReference>
<dbReference type="Gene3D" id="3.40.50.1110">
    <property type="entry name" value="SGNH hydrolase"/>
    <property type="match status" value="1"/>
</dbReference>
<dbReference type="AlphaFoldDB" id="A0A8D8QN37"/>
<protein>
    <submittedName>
        <fullName evidence="3">Uncharacterized protein</fullName>
    </submittedName>
</protein>
<feature type="region of interest" description="Disordered" evidence="2">
    <location>
        <begin position="144"/>
        <end position="167"/>
    </location>
</feature>
<feature type="compositionally biased region" description="Polar residues" evidence="2">
    <location>
        <begin position="144"/>
        <end position="166"/>
    </location>
</feature>
<evidence type="ECO:0000256" key="1">
    <source>
        <dbReference type="SAM" id="Coils"/>
    </source>
</evidence>
<evidence type="ECO:0000313" key="3">
    <source>
        <dbReference type="EMBL" id="CAG6634891.1"/>
    </source>
</evidence>
<evidence type="ECO:0000256" key="2">
    <source>
        <dbReference type="SAM" id="MobiDB-lite"/>
    </source>
</evidence>
<keyword evidence="1" id="KW-0175">Coiled coil</keyword>
<feature type="coiled-coil region" evidence="1">
    <location>
        <begin position="198"/>
        <end position="232"/>
    </location>
</feature>
<accession>A0A8D8QN37</accession>
<dbReference type="InterPro" id="IPR036514">
    <property type="entry name" value="SGNH_hydro_sf"/>
</dbReference>
<sequence length="539" mass="61909">MTRQFYFYRMKSLYSVPHRRTAPCSINVLSRSAQQKLKLTKKSKSKIMSGDFMHTNHISPRQLYTNRSSNIQSQRTERRSTIIDIQSAEKKKRSNIQPQPTEKMSSNNTKKQTAEIKITTKQQTAEKESDKDNQQTTAIKSMDNLSQTGNDNQTSSHTTPVTCQSTHNDKIILSPESFTNSNPRQKEPQYCCTEKRQLEKALAEVEELKILRDSLIDEISKRERTINNLEGELFEIKNSGTKTNTKVSKKNELCNKKSKTKQSGTKEIIQPKIISSERTSQPANPKCHLVGDSHVRALGQILREDHQQNVYSTFKPGAGFEAIHESCSLELESDDNENVIIFCGTNDVQSSDWSKVKQSIISIISKYKHKRLSFILVPIRWDRPYVNTRVEQFNTMLRKLFKENCISYLDPNFYLRPWHYTRDGIHMNRKGKRLICLKIKSQLLEKVQPSKPSPVVIDLIDLDSSNNNISSTPHFPSTSTGTSTQLYSDVSQILPNSNDYCNIDNSMWSPMSITTIVPNRNENVRKPNFYSNHMSTKRT</sequence>
<organism evidence="3">
    <name type="scientific">Cacopsylla melanoneura</name>
    <dbReference type="NCBI Taxonomy" id="428564"/>
    <lineage>
        <taxon>Eukaryota</taxon>
        <taxon>Metazoa</taxon>
        <taxon>Ecdysozoa</taxon>
        <taxon>Arthropoda</taxon>
        <taxon>Hexapoda</taxon>
        <taxon>Insecta</taxon>
        <taxon>Pterygota</taxon>
        <taxon>Neoptera</taxon>
        <taxon>Paraneoptera</taxon>
        <taxon>Hemiptera</taxon>
        <taxon>Sternorrhyncha</taxon>
        <taxon>Psylloidea</taxon>
        <taxon>Psyllidae</taxon>
        <taxon>Psyllinae</taxon>
        <taxon>Cacopsylla</taxon>
    </lineage>
</organism>
<feature type="region of interest" description="Disordered" evidence="2">
    <location>
        <begin position="54"/>
        <end position="113"/>
    </location>
</feature>
<dbReference type="EMBL" id="HBUF01088055">
    <property type="protein sequence ID" value="CAG6634891.1"/>
    <property type="molecule type" value="Transcribed_RNA"/>
</dbReference>